<feature type="domain" description="Smf/DprA SLOG" evidence="3">
    <location>
        <begin position="35"/>
        <end position="163"/>
    </location>
</feature>
<dbReference type="Pfam" id="PF02481">
    <property type="entry name" value="DNA_processg_A"/>
    <property type="match status" value="1"/>
</dbReference>
<comment type="similarity">
    <text evidence="1">Belongs to the DprA/Smf family.</text>
</comment>
<evidence type="ECO:0000259" key="3">
    <source>
        <dbReference type="Pfam" id="PF02481"/>
    </source>
</evidence>
<dbReference type="InterPro" id="IPR057666">
    <property type="entry name" value="DrpA_SLOG"/>
</dbReference>
<organism evidence="4 5">
    <name type="scientific">Gulosibacter bifidus</name>
    <dbReference type="NCBI Taxonomy" id="272239"/>
    <lineage>
        <taxon>Bacteria</taxon>
        <taxon>Bacillati</taxon>
        <taxon>Actinomycetota</taxon>
        <taxon>Actinomycetes</taxon>
        <taxon>Micrococcales</taxon>
        <taxon>Microbacteriaceae</taxon>
        <taxon>Gulosibacter</taxon>
    </lineage>
</organism>
<keyword evidence="5" id="KW-1185">Reference proteome</keyword>
<protein>
    <submittedName>
        <fullName evidence="4">DNA-processing protein DprA</fullName>
    </submittedName>
</protein>
<gene>
    <name evidence="4" type="ORF">ACFSUQ_05705</name>
</gene>
<evidence type="ECO:0000313" key="4">
    <source>
        <dbReference type="EMBL" id="MFD2674796.1"/>
    </source>
</evidence>
<evidence type="ECO:0000256" key="2">
    <source>
        <dbReference type="SAM" id="MobiDB-lite"/>
    </source>
</evidence>
<dbReference type="PANTHER" id="PTHR43022">
    <property type="entry name" value="PROTEIN SMF"/>
    <property type="match status" value="1"/>
</dbReference>
<feature type="region of interest" description="Disordered" evidence="2">
    <location>
        <begin position="1"/>
        <end position="43"/>
    </location>
</feature>
<name>A0ABW5RJP7_9MICO</name>
<feature type="compositionally biased region" description="Polar residues" evidence="2">
    <location>
        <begin position="16"/>
        <end position="25"/>
    </location>
</feature>
<comment type="caution">
    <text evidence="4">The sequence shown here is derived from an EMBL/GenBank/DDBJ whole genome shotgun (WGS) entry which is preliminary data.</text>
</comment>
<dbReference type="Proteomes" id="UP001597453">
    <property type="component" value="Unassembled WGS sequence"/>
</dbReference>
<dbReference type="InterPro" id="IPR003488">
    <property type="entry name" value="DprA"/>
</dbReference>
<dbReference type="Gene3D" id="3.40.50.450">
    <property type="match status" value="1"/>
</dbReference>
<evidence type="ECO:0000313" key="5">
    <source>
        <dbReference type="Proteomes" id="UP001597453"/>
    </source>
</evidence>
<dbReference type="RefSeq" id="WP_370664362.1">
    <property type="nucleotide sequence ID" value="NZ_JBHUNF010000003.1"/>
</dbReference>
<feature type="region of interest" description="Disordered" evidence="2">
    <location>
        <begin position="175"/>
        <end position="194"/>
    </location>
</feature>
<reference evidence="5" key="1">
    <citation type="journal article" date="2019" name="Int. J. Syst. Evol. Microbiol.">
        <title>The Global Catalogue of Microorganisms (GCM) 10K type strain sequencing project: providing services to taxonomists for standard genome sequencing and annotation.</title>
        <authorList>
            <consortium name="The Broad Institute Genomics Platform"/>
            <consortium name="The Broad Institute Genome Sequencing Center for Infectious Disease"/>
            <person name="Wu L."/>
            <person name="Ma J."/>
        </authorList>
    </citation>
    <scope>NUCLEOTIDE SEQUENCE [LARGE SCALE GENOMIC DNA]</scope>
    <source>
        <strain evidence="5">TISTR 1511</strain>
    </source>
</reference>
<dbReference type="PANTHER" id="PTHR43022:SF1">
    <property type="entry name" value="PROTEIN SMF"/>
    <property type="match status" value="1"/>
</dbReference>
<dbReference type="EMBL" id="JBHUNF010000003">
    <property type="protein sequence ID" value="MFD2674796.1"/>
    <property type="molecule type" value="Genomic_DNA"/>
</dbReference>
<proteinExistence type="inferred from homology"/>
<evidence type="ECO:0000256" key="1">
    <source>
        <dbReference type="ARBA" id="ARBA00006525"/>
    </source>
</evidence>
<dbReference type="SUPFAM" id="SSF102405">
    <property type="entry name" value="MCP/YpsA-like"/>
    <property type="match status" value="1"/>
</dbReference>
<sequence>MPTAKKSRRSSPPTPYTATTRTSPAERSASKEQPHRGALSGGGSTIAVLASRVNRAYPSAHTELFERIRQNGVLVSENATGVSLTRQRFLDRARVPAAFSDATVTVEAGVRAGAMVTANEARDIDRFLCAVPGSVMSAASYGPNLLLQQGWAHAVTDAVDIRELAQHGQITRTSPRFATRAPEATQEPLEMRTL</sequence>
<accession>A0ABW5RJP7</accession>